<organism evidence="3 4">
    <name type="scientific">Mycolicibacterium chubuense (strain NBB4)</name>
    <name type="common">Mycobacterium chubuense</name>
    <dbReference type="NCBI Taxonomy" id="710421"/>
    <lineage>
        <taxon>Bacteria</taxon>
        <taxon>Bacillati</taxon>
        <taxon>Actinomycetota</taxon>
        <taxon>Actinomycetes</taxon>
        <taxon>Mycobacteriales</taxon>
        <taxon>Mycobacteriaceae</taxon>
        <taxon>Mycolicibacterium</taxon>
    </lineage>
</organism>
<keyword evidence="4" id="KW-1185">Reference proteome</keyword>
<dbReference type="eggNOG" id="COG2199">
    <property type="taxonomic scope" value="Bacteria"/>
</dbReference>
<keyword evidence="1" id="KW-0812">Transmembrane</keyword>
<dbReference type="InterPro" id="IPR000160">
    <property type="entry name" value="GGDEF_dom"/>
</dbReference>
<dbReference type="HOGENOM" id="CLU_000445_11_14_11"/>
<dbReference type="PROSITE" id="PS50887">
    <property type="entry name" value="GGDEF"/>
    <property type="match status" value="1"/>
</dbReference>
<dbReference type="InterPro" id="IPR043128">
    <property type="entry name" value="Rev_trsase/Diguanyl_cyclase"/>
</dbReference>
<dbReference type="STRING" id="710421.Mycch_0252"/>
<dbReference type="CDD" id="cd01949">
    <property type="entry name" value="GGDEF"/>
    <property type="match status" value="1"/>
</dbReference>
<evidence type="ECO:0000256" key="1">
    <source>
        <dbReference type="SAM" id="Phobius"/>
    </source>
</evidence>
<feature type="transmembrane region" description="Helical" evidence="1">
    <location>
        <begin position="94"/>
        <end position="111"/>
    </location>
</feature>
<dbReference type="Pfam" id="PF00990">
    <property type="entry name" value="GGDEF"/>
    <property type="match status" value="1"/>
</dbReference>
<dbReference type="SMART" id="SM00267">
    <property type="entry name" value="GGDEF"/>
    <property type="match status" value="1"/>
</dbReference>
<proteinExistence type="predicted"/>
<evidence type="ECO:0000313" key="4">
    <source>
        <dbReference type="Proteomes" id="UP000006057"/>
    </source>
</evidence>
<dbReference type="PATRIC" id="fig|710421.3.peg.244"/>
<dbReference type="Gene3D" id="3.30.70.270">
    <property type="match status" value="1"/>
</dbReference>
<dbReference type="KEGG" id="mcb:Mycch_0252"/>
<feature type="transmembrane region" description="Helical" evidence="1">
    <location>
        <begin position="65"/>
        <end position="85"/>
    </location>
</feature>
<dbReference type="GO" id="GO:1902201">
    <property type="term" value="P:negative regulation of bacterial-type flagellum-dependent cell motility"/>
    <property type="evidence" value="ECO:0007669"/>
    <property type="project" value="TreeGrafter"/>
</dbReference>
<reference evidence="3 4" key="1">
    <citation type="submission" date="2012-06" db="EMBL/GenBank/DDBJ databases">
        <title>Complete sequence of chromosome of Mycobacterium chubuense NBB4.</title>
        <authorList>
            <consortium name="US DOE Joint Genome Institute"/>
            <person name="Lucas S."/>
            <person name="Han J."/>
            <person name="Lapidus A."/>
            <person name="Cheng J.-F."/>
            <person name="Goodwin L."/>
            <person name="Pitluck S."/>
            <person name="Peters L."/>
            <person name="Mikhailova N."/>
            <person name="Teshima H."/>
            <person name="Detter J.C."/>
            <person name="Han C."/>
            <person name="Tapia R."/>
            <person name="Land M."/>
            <person name="Hauser L."/>
            <person name="Kyrpides N."/>
            <person name="Ivanova N."/>
            <person name="Pagani I."/>
            <person name="Mattes T."/>
            <person name="Holmes A."/>
            <person name="Rutledge P."/>
            <person name="Paulsen I."/>
            <person name="Coleman N."/>
            <person name="Woyke T."/>
        </authorList>
    </citation>
    <scope>NUCLEOTIDE SEQUENCE [LARGE SCALE GENOMIC DNA]</scope>
    <source>
        <strain evidence="3 4">NBB4</strain>
    </source>
</reference>
<keyword evidence="1" id="KW-0472">Membrane</keyword>
<feature type="transmembrane region" description="Helical" evidence="1">
    <location>
        <begin position="40"/>
        <end position="59"/>
    </location>
</feature>
<feature type="transmembrane region" description="Helical" evidence="1">
    <location>
        <begin position="166"/>
        <end position="186"/>
    </location>
</feature>
<evidence type="ECO:0000259" key="2">
    <source>
        <dbReference type="PROSITE" id="PS50887"/>
    </source>
</evidence>
<dbReference type="EMBL" id="CP003053">
    <property type="protein sequence ID" value="AFM15077.1"/>
    <property type="molecule type" value="Genomic_DNA"/>
</dbReference>
<keyword evidence="1" id="KW-1133">Transmembrane helix</keyword>
<dbReference type="GO" id="GO:0005886">
    <property type="term" value="C:plasma membrane"/>
    <property type="evidence" value="ECO:0007669"/>
    <property type="project" value="TreeGrafter"/>
</dbReference>
<protein>
    <submittedName>
        <fullName evidence="3">Diguanylate cyclase (GGDEF) domain-containing protein</fullName>
    </submittedName>
</protein>
<dbReference type="InterPro" id="IPR050469">
    <property type="entry name" value="Diguanylate_Cyclase"/>
</dbReference>
<name>I4BCS0_MYCCN</name>
<dbReference type="GO" id="GO:0052621">
    <property type="term" value="F:diguanylate cyclase activity"/>
    <property type="evidence" value="ECO:0007669"/>
    <property type="project" value="TreeGrafter"/>
</dbReference>
<dbReference type="SUPFAM" id="SSF55073">
    <property type="entry name" value="Nucleotide cyclase"/>
    <property type="match status" value="1"/>
</dbReference>
<evidence type="ECO:0000313" key="3">
    <source>
        <dbReference type="EMBL" id="AFM15077.1"/>
    </source>
</evidence>
<dbReference type="Proteomes" id="UP000006057">
    <property type="component" value="Chromosome"/>
</dbReference>
<dbReference type="NCBIfam" id="TIGR00254">
    <property type="entry name" value="GGDEF"/>
    <property type="match status" value="1"/>
</dbReference>
<gene>
    <name evidence="3" type="ordered locus">Mycch_0252</name>
</gene>
<accession>I4BCS0</accession>
<feature type="domain" description="GGDEF" evidence="2">
    <location>
        <begin position="230"/>
        <end position="359"/>
    </location>
</feature>
<feature type="transmembrane region" description="Helical" evidence="1">
    <location>
        <begin position="141"/>
        <end position="160"/>
    </location>
</feature>
<dbReference type="AlphaFoldDB" id="I4BCS0"/>
<dbReference type="PANTHER" id="PTHR45138:SF9">
    <property type="entry name" value="DIGUANYLATE CYCLASE DGCM-RELATED"/>
    <property type="match status" value="1"/>
</dbReference>
<dbReference type="PANTHER" id="PTHR45138">
    <property type="entry name" value="REGULATORY COMPONENTS OF SENSORY TRANSDUCTION SYSTEM"/>
    <property type="match status" value="1"/>
</dbReference>
<dbReference type="InterPro" id="IPR029787">
    <property type="entry name" value="Nucleotide_cyclase"/>
</dbReference>
<feature type="transmembrane region" description="Helical" evidence="1">
    <location>
        <begin position="117"/>
        <end position="134"/>
    </location>
</feature>
<sequence>MRGVHHQVSRIQRWWNESDRFHWTSQFLAQRGYRRSTQHVMAIVAACSTMVAVSSLGGARSQSPAMLAIGVFGAVFTAGMTVFWLRRWPTRRQSEVMIVGGTLFIAVWSFAQPTSAVAVLACTATAVTGGYIAFFHNTRLLLFNFAVAVVIAASASWRLAGTTDVATALGAFWLIWFLNLSVPLAIRGMSQALGTYAAWSDADPLTGLLNRRGFAGAVTQLVANAGGADGHLSLVMVDLDDFKRVNDTHGHAAGDRALLAVAELLRHHCPSSAAICRAGGEEFLIAVLSHSEGAGDLATRLCRAIAALPHDVTASIGAGSVPLDGFDIEPRTLIDELVAVADAAMYVAKRNGGNQIRLG</sequence>
<dbReference type="GO" id="GO:0043709">
    <property type="term" value="P:cell adhesion involved in single-species biofilm formation"/>
    <property type="evidence" value="ECO:0007669"/>
    <property type="project" value="TreeGrafter"/>
</dbReference>